<evidence type="ECO:0000256" key="4">
    <source>
        <dbReference type="ARBA" id="ARBA00023098"/>
    </source>
</evidence>
<feature type="region of interest" description="Disordered" evidence="6">
    <location>
        <begin position="249"/>
        <end position="307"/>
    </location>
</feature>
<dbReference type="AlphaFoldDB" id="A0A2D2CZK7"/>
<evidence type="ECO:0000313" key="9">
    <source>
        <dbReference type="EMBL" id="ATQ68162.1"/>
    </source>
</evidence>
<dbReference type="PANTHER" id="PTHR10434">
    <property type="entry name" value="1-ACYL-SN-GLYCEROL-3-PHOSPHATE ACYLTRANSFERASE"/>
    <property type="match status" value="1"/>
</dbReference>
<evidence type="ECO:0000256" key="2">
    <source>
        <dbReference type="ARBA" id="ARBA00022516"/>
    </source>
</evidence>
<evidence type="ECO:0000256" key="1">
    <source>
        <dbReference type="ARBA" id="ARBA00005189"/>
    </source>
</evidence>
<keyword evidence="10" id="KW-1185">Reference proteome</keyword>
<evidence type="ECO:0000313" key="10">
    <source>
        <dbReference type="Proteomes" id="UP000230709"/>
    </source>
</evidence>
<evidence type="ECO:0000256" key="7">
    <source>
        <dbReference type="SAM" id="Phobius"/>
    </source>
</evidence>
<organism evidence="9 10">
    <name type="scientific">Methylosinus trichosporium (strain ATCC 35070 / NCIMB 11131 / UNIQEM 75 / OB3b)</name>
    <dbReference type="NCBI Taxonomy" id="595536"/>
    <lineage>
        <taxon>Bacteria</taxon>
        <taxon>Pseudomonadati</taxon>
        <taxon>Pseudomonadota</taxon>
        <taxon>Alphaproteobacteria</taxon>
        <taxon>Hyphomicrobiales</taxon>
        <taxon>Methylocystaceae</taxon>
        <taxon>Methylosinus</taxon>
    </lineage>
</organism>
<evidence type="ECO:0000256" key="6">
    <source>
        <dbReference type="SAM" id="MobiDB-lite"/>
    </source>
</evidence>
<dbReference type="SUPFAM" id="SSF69593">
    <property type="entry name" value="Glycerol-3-phosphate (1)-acyltransferase"/>
    <property type="match status" value="1"/>
</dbReference>
<keyword evidence="3 9" id="KW-0808">Transferase</keyword>
<dbReference type="CDD" id="cd07989">
    <property type="entry name" value="LPLAT_AGPAT-like"/>
    <property type="match status" value="1"/>
</dbReference>
<evidence type="ECO:0000256" key="5">
    <source>
        <dbReference type="ARBA" id="ARBA00023315"/>
    </source>
</evidence>
<accession>A0A2D2CZK7</accession>
<keyword evidence="2" id="KW-0444">Lipid biosynthesis</keyword>
<dbReference type="SMART" id="SM00563">
    <property type="entry name" value="PlsC"/>
    <property type="match status" value="1"/>
</dbReference>
<keyword evidence="7" id="KW-0812">Transmembrane</keyword>
<dbReference type="EMBL" id="CP023737">
    <property type="protein sequence ID" value="ATQ68162.1"/>
    <property type="molecule type" value="Genomic_DNA"/>
</dbReference>
<dbReference type="STRING" id="595536.GCA_000178815_03174"/>
<keyword evidence="7" id="KW-0472">Membrane</keyword>
<feature type="domain" description="Phospholipid/glycerol acyltransferase" evidence="8">
    <location>
        <begin position="66"/>
        <end position="183"/>
    </location>
</feature>
<gene>
    <name evidence="9" type="ORF">CQW49_09950</name>
</gene>
<dbReference type="PANTHER" id="PTHR10434:SF64">
    <property type="entry name" value="1-ACYL-SN-GLYCEROL-3-PHOSPHATE ACYLTRANSFERASE-RELATED"/>
    <property type="match status" value="1"/>
</dbReference>
<feature type="transmembrane region" description="Helical" evidence="7">
    <location>
        <begin position="6"/>
        <end position="27"/>
    </location>
</feature>
<dbReference type="InterPro" id="IPR002123">
    <property type="entry name" value="Plipid/glycerol_acylTrfase"/>
</dbReference>
<keyword evidence="4" id="KW-0443">Lipid metabolism</keyword>
<dbReference type="Pfam" id="PF01553">
    <property type="entry name" value="Acyltransferase"/>
    <property type="match status" value="1"/>
</dbReference>
<dbReference type="KEGG" id="mtw:CQW49_09950"/>
<keyword evidence="7" id="KW-1133">Transmembrane helix</keyword>
<dbReference type="RefSeq" id="WP_099831775.1">
    <property type="nucleotide sequence ID" value="NZ_CP023737.1"/>
</dbReference>
<dbReference type="Proteomes" id="UP000230709">
    <property type="component" value="Chromosome"/>
</dbReference>
<evidence type="ECO:0000259" key="8">
    <source>
        <dbReference type="SMART" id="SM00563"/>
    </source>
</evidence>
<keyword evidence="5 9" id="KW-0012">Acyltransferase</keyword>
<evidence type="ECO:0000256" key="3">
    <source>
        <dbReference type="ARBA" id="ARBA00022679"/>
    </source>
</evidence>
<comment type="pathway">
    <text evidence="1">Lipid metabolism.</text>
</comment>
<reference evidence="10" key="1">
    <citation type="submission" date="2017-10" db="EMBL/GenBank/DDBJ databases">
        <title>Completed PacBio SMRT sequence of Methylosinus trichosporium OB3b reveals presence of a third large plasmid.</title>
        <authorList>
            <person name="Charles T.C."/>
            <person name="Lynch M.D.J."/>
            <person name="Heil J.R."/>
            <person name="Cheng J."/>
        </authorList>
    </citation>
    <scope>NUCLEOTIDE SEQUENCE [LARGE SCALE GENOMIC DNA]</scope>
    <source>
        <strain evidence="10">OB3b</strain>
    </source>
</reference>
<name>A0A2D2CZK7_METT3</name>
<dbReference type="GO" id="GO:0006654">
    <property type="term" value="P:phosphatidic acid biosynthetic process"/>
    <property type="evidence" value="ECO:0007669"/>
    <property type="project" value="TreeGrafter"/>
</dbReference>
<protein>
    <submittedName>
        <fullName evidence="9">1-acyl-sn-glycerol-3-phosphate acyltransferase</fullName>
    </submittedName>
</protein>
<sequence length="307" mass="33798">MAYLRALAFVLAMTGAFVFFVPVQWLARRRGWAMRHGVQTGFCRTMCAIIGIEVREHGRPPEAAPRFIVANHVSWTDIIALASRYPLVFLAKREVAFWPVLGFLARLQGTVFVDRGNRRAIPIVNAALAERLGAGDDVVVFAEGTSSDGSGVLKFNASHFAMLTDLAEDGAAPVLAPAAIVYASRKRGEAGGFDAGWYGDMTFLPHLWSLMKRGGAKCHILWGEAVDPRAGDRKALAQATEQRVRALLERGVAKGGETAPSNERRPRGELTFPIRLRHPSRLSRSRRTPPRHRPREQKLSSNPTAAR</sequence>
<feature type="compositionally biased region" description="Basic residues" evidence="6">
    <location>
        <begin position="275"/>
        <end position="295"/>
    </location>
</feature>
<dbReference type="GO" id="GO:0003841">
    <property type="term" value="F:1-acylglycerol-3-phosphate O-acyltransferase activity"/>
    <property type="evidence" value="ECO:0007669"/>
    <property type="project" value="TreeGrafter"/>
</dbReference>
<proteinExistence type="predicted"/>